<dbReference type="Ensembl" id="ENSCMIT00000022418.1">
    <property type="protein sequence ID" value="ENSCMIP00000022031.1"/>
    <property type="gene ID" value="ENSCMIG00000009992.1"/>
</dbReference>
<dbReference type="InParanoid" id="A0A4W3I030"/>
<dbReference type="InterPro" id="IPR052789">
    <property type="entry name" value="SSUH2_homolog"/>
</dbReference>
<dbReference type="Proteomes" id="UP000314986">
    <property type="component" value="Unassembled WGS sequence"/>
</dbReference>
<evidence type="ECO:0000313" key="2">
    <source>
        <dbReference type="Ensembl" id="ENSCMIP00000022031.1"/>
    </source>
</evidence>
<evidence type="ECO:0008006" key="4">
    <source>
        <dbReference type="Google" id="ProtNLM"/>
    </source>
</evidence>
<protein>
    <recommendedName>
        <fullName evidence="4">Protein SSUH2-like protein</fullName>
    </recommendedName>
</protein>
<accession>A0A4W3I030</accession>
<dbReference type="PANTHER" id="PTHR48465">
    <property type="entry name" value="PROTEIN SSUH2 HOMOLOG"/>
    <property type="match status" value="1"/>
</dbReference>
<dbReference type="InterPro" id="IPR036410">
    <property type="entry name" value="HSP_DnaJ_Cys-rich_dom_sf"/>
</dbReference>
<reference evidence="3" key="3">
    <citation type="journal article" date="2014" name="Nature">
        <title>Elephant shark genome provides unique insights into gnathostome evolution.</title>
        <authorList>
            <consortium name="International Elephant Shark Genome Sequencing Consortium"/>
            <person name="Venkatesh B."/>
            <person name="Lee A.P."/>
            <person name="Ravi V."/>
            <person name="Maurya A.K."/>
            <person name="Lian M.M."/>
            <person name="Swann J.B."/>
            <person name="Ohta Y."/>
            <person name="Flajnik M.F."/>
            <person name="Sutoh Y."/>
            <person name="Kasahara M."/>
            <person name="Hoon S."/>
            <person name="Gangu V."/>
            <person name="Roy S.W."/>
            <person name="Irimia M."/>
            <person name="Korzh V."/>
            <person name="Kondrychyn I."/>
            <person name="Lim Z.W."/>
            <person name="Tay B.H."/>
            <person name="Tohari S."/>
            <person name="Kong K.W."/>
            <person name="Ho S."/>
            <person name="Lorente-Galdos B."/>
            <person name="Quilez J."/>
            <person name="Marques-Bonet T."/>
            <person name="Raney B.J."/>
            <person name="Ingham P.W."/>
            <person name="Tay A."/>
            <person name="Hillier L.W."/>
            <person name="Minx P."/>
            <person name="Boehm T."/>
            <person name="Wilson R.K."/>
            <person name="Brenner S."/>
            <person name="Warren W.C."/>
        </authorList>
    </citation>
    <scope>NUCLEOTIDE SEQUENCE [LARGE SCALE GENOMIC DNA]</scope>
</reference>
<dbReference type="SUPFAM" id="SSF57938">
    <property type="entry name" value="DnaJ/Hsp40 cysteine-rich domain"/>
    <property type="match status" value="1"/>
</dbReference>
<evidence type="ECO:0000256" key="1">
    <source>
        <dbReference type="SAM" id="MobiDB-lite"/>
    </source>
</evidence>
<feature type="region of interest" description="Disordered" evidence="1">
    <location>
        <begin position="1"/>
        <end position="56"/>
    </location>
</feature>
<dbReference type="AlphaFoldDB" id="A0A4W3I030"/>
<organism evidence="2 3">
    <name type="scientific">Callorhinchus milii</name>
    <name type="common">Ghost shark</name>
    <dbReference type="NCBI Taxonomy" id="7868"/>
    <lineage>
        <taxon>Eukaryota</taxon>
        <taxon>Metazoa</taxon>
        <taxon>Chordata</taxon>
        <taxon>Craniata</taxon>
        <taxon>Vertebrata</taxon>
        <taxon>Chondrichthyes</taxon>
        <taxon>Holocephali</taxon>
        <taxon>Chimaeriformes</taxon>
        <taxon>Callorhinchidae</taxon>
        <taxon>Callorhinchus</taxon>
    </lineage>
</organism>
<dbReference type="PANTHER" id="PTHR48465:SF1">
    <property type="entry name" value="PROTEIN SSUH2 HOMOLOG"/>
    <property type="match status" value="1"/>
</dbReference>
<keyword evidence="3" id="KW-1185">Reference proteome</keyword>
<evidence type="ECO:0000313" key="3">
    <source>
        <dbReference type="Proteomes" id="UP000314986"/>
    </source>
</evidence>
<dbReference type="GeneTree" id="ENSGT00940000167467"/>
<feature type="compositionally biased region" description="Gly residues" evidence="1">
    <location>
        <begin position="1"/>
        <end position="14"/>
    </location>
</feature>
<sequence>AEGSPANGGAGGSADGADGLAMEGFVGEDQDLELDPLKDREPVESGESGRDGVTEFGAGEDTVHYFLDTFVEHRSIHYCYDPKPPKGTLLPPGSSLKVWNVPCFPNAMFTDEIQYFVLPNSEEKGLCSECNGTGSSVCQRCVGKGKIDCRNCFSFGLGNKVQLCSECTGNRFVMCNTCNGVGLVPCTRCSAKGKVWYFIQLKVQYINHQMDKLISNERLALKVALKAKGEIVYTHTADILGPINTCSIENVNITSNLLVNRSQVSWPDTLILQQRHTLKVFSSNEVFFTWKNFEGHFWIYDKNHRVHFKQYPQKMLPCLLAIDSQNGGNAQ</sequence>
<proteinExistence type="predicted"/>
<feature type="compositionally biased region" description="Basic and acidic residues" evidence="1">
    <location>
        <begin position="35"/>
        <end position="53"/>
    </location>
</feature>
<name>A0A4W3I030_CALMI</name>
<reference evidence="3" key="2">
    <citation type="journal article" date="2007" name="PLoS Biol.">
        <title>Survey sequencing and comparative analysis of the elephant shark (Callorhinchus milii) genome.</title>
        <authorList>
            <person name="Venkatesh B."/>
            <person name="Kirkness E.F."/>
            <person name="Loh Y.H."/>
            <person name="Halpern A.L."/>
            <person name="Lee A.P."/>
            <person name="Johnson J."/>
            <person name="Dandona N."/>
            <person name="Viswanathan L.D."/>
            <person name="Tay A."/>
            <person name="Venter J.C."/>
            <person name="Strausberg R.L."/>
            <person name="Brenner S."/>
        </authorList>
    </citation>
    <scope>NUCLEOTIDE SEQUENCE [LARGE SCALE GENOMIC DNA]</scope>
</reference>
<dbReference type="OMA" id="GRVCCEM"/>
<reference evidence="2" key="5">
    <citation type="submission" date="2025-09" db="UniProtKB">
        <authorList>
            <consortium name="Ensembl"/>
        </authorList>
    </citation>
    <scope>IDENTIFICATION</scope>
</reference>
<reference evidence="3" key="1">
    <citation type="journal article" date="2006" name="Science">
        <title>Ancient noncoding elements conserved in the human genome.</title>
        <authorList>
            <person name="Venkatesh B."/>
            <person name="Kirkness E.F."/>
            <person name="Loh Y.H."/>
            <person name="Halpern A.L."/>
            <person name="Lee A.P."/>
            <person name="Johnson J."/>
            <person name="Dandona N."/>
            <person name="Viswanathan L.D."/>
            <person name="Tay A."/>
            <person name="Venter J.C."/>
            <person name="Strausberg R.L."/>
            <person name="Brenner S."/>
        </authorList>
    </citation>
    <scope>NUCLEOTIDE SEQUENCE [LARGE SCALE GENOMIC DNA]</scope>
</reference>
<reference evidence="2" key="4">
    <citation type="submission" date="2025-08" db="UniProtKB">
        <authorList>
            <consortium name="Ensembl"/>
        </authorList>
    </citation>
    <scope>IDENTIFICATION</scope>
</reference>